<feature type="non-terminal residue" evidence="3">
    <location>
        <position position="1"/>
    </location>
</feature>
<evidence type="ECO:0000259" key="2">
    <source>
        <dbReference type="PROSITE" id="PS50102"/>
    </source>
</evidence>
<dbReference type="AlphaFoldDB" id="A0A813J450"/>
<dbReference type="Pfam" id="PF00076">
    <property type="entry name" value="RRM_1"/>
    <property type="match status" value="1"/>
</dbReference>
<dbReference type="GO" id="GO:0003723">
    <property type="term" value="F:RNA binding"/>
    <property type="evidence" value="ECO:0007669"/>
    <property type="project" value="UniProtKB-UniRule"/>
</dbReference>
<dbReference type="InterPro" id="IPR012677">
    <property type="entry name" value="Nucleotide-bd_a/b_plait_sf"/>
</dbReference>
<accession>A0A813J450</accession>
<comment type="caution">
    <text evidence="3">The sequence shown here is derived from an EMBL/GenBank/DDBJ whole genome shotgun (WGS) entry which is preliminary data.</text>
</comment>
<dbReference type="PANTHER" id="PTHR48034">
    <property type="entry name" value="TRANSFORMER-2 SEX-DETERMINING PROTEIN-RELATED"/>
    <property type="match status" value="1"/>
</dbReference>
<sequence length="128" mass="13877">MQAGKRGPAKTLRSGCRLLVRGLPEGVKKTVLQGAFGEFGRIVKLEVPADKPGCAFIEYDEQRDASDALSELNGAVLEKHKISVVGSDEKPKVYTSGHPIGEATKADYVKRLEDEGKQRQSRHSAKSA</sequence>
<reference evidence="3" key="1">
    <citation type="submission" date="2021-02" db="EMBL/GenBank/DDBJ databases">
        <authorList>
            <person name="Dougan E. K."/>
            <person name="Rhodes N."/>
            <person name="Thang M."/>
            <person name="Chan C."/>
        </authorList>
    </citation>
    <scope>NUCLEOTIDE SEQUENCE</scope>
</reference>
<dbReference type="SMART" id="SM00360">
    <property type="entry name" value="RRM"/>
    <property type="match status" value="1"/>
</dbReference>
<keyword evidence="1" id="KW-0694">RNA-binding</keyword>
<evidence type="ECO:0000313" key="4">
    <source>
        <dbReference type="Proteomes" id="UP000626109"/>
    </source>
</evidence>
<organism evidence="3 4">
    <name type="scientific">Polarella glacialis</name>
    <name type="common">Dinoflagellate</name>
    <dbReference type="NCBI Taxonomy" id="89957"/>
    <lineage>
        <taxon>Eukaryota</taxon>
        <taxon>Sar</taxon>
        <taxon>Alveolata</taxon>
        <taxon>Dinophyceae</taxon>
        <taxon>Suessiales</taxon>
        <taxon>Suessiaceae</taxon>
        <taxon>Polarella</taxon>
    </lineage>
</organism>
<dbReference type="InterPro" id="IPR000504">
    <property type="entry name" value="RRM_dom"/>
</dbReference>
<dbReference type="EMBL" id="CAJNNW010019805">
    <property type="protein sequence ID" value="CAE8665198.1"/>
    <property type="molecule type" value="Genomic_DNA"/>
</dbReference>
<proteinExistence type="predicted"/>
<gene>
    <name evidence="3" type="ORF">PGLA2088_LOCUS15842</name>
</gene>
<feature type="domain" description="RRM" evidence="2">
    <location>
        <begin position="16"/>
        <end position="89"/>
    </location>
</feature>
<evidence type="ECO:0000256" key="1">
    <source>
        <dbReference type="PROSITE-ProRule" id="PRU00176"/>
    </source>
</evidence>
<dbReference type="Proteomes" id="UP000626109">
    <property type="component" value="Unassembled WGS sequence"/>
</dbReference>
<dbReference type="CDD" id="cd00590">
    <property type="entry name" value="RRM_SF"/>
    <property type="match status" value="1"/>
</dbReference>
<dbReference type="SUPFAM" id="SSF54928">
    <property type="entry name" value="RNA-binding domain, RBD"/>
    <property type="match status" value="1"/>
</dbReference>
<name>A0A813J450_POLGL</name>
<dbReference type="Gene3D" id="3.30.70.330">
    <property type="match status" value="1"/>
</dbReference>
<dbReference type="InterPro" id="IPR050441">
    <property type="entry name" value="RBM"/>
</dbReference>
<dbReference type="PROSITE" id="PS50102">
    <property type="entry name" value="RRM"/>
    <property type="match status" value="1"/>
</dbReference>
<evidence type="ECO:0000313" key="3">
    <source>
        <dbReference type="EMBL" id="CAE8665198.1"/>
    </source>
</evidence>
<protein>
    <recommendedName>
        <fullName evidence="2">RRM domain-containing protein</fullName>
    </recommendedName>
</protein>
<dbReference type="InterPro" id="IPR035979">
    <property type="entry name" value="RBD_domain_sf"/>
</dbReference>